<dbReference type="GO" id="GO:0004252">
    <property type="term" value="F:serine-type endopeptidase activity"/>
    <property type="evidence" value="ECO:0007669"/>
    <property type="project" value="UniProtKB-UniRule"/>
</dbReference>
<name>H2D755_STRSL</name>
<evidence type="ECO:0000256" key="2">
    <source>
        <dbReference type="ARBA" id="ARBA00022670"/>
    </source>
</evidence>
<keyword evidence="7" id="KW-0812">Transmembrane</keyword>
<keyword evidence="7" id="KW-1133">Transmembrane helix</keyword>
<feature type="domain" description="Peptidase S8/S53" evidence="9">
    <location>
        <begin position="119"/>
        <end position="417"/>
    </location>
</feature>
<dbReference type="PANTHER" id="PTHR43806">
    <property type="entry name" value="PEPTIDASE S8"/>
    <property type="match status" value="1"/>
</dbReference>
<sequence length="538" mass="59574">MKRIIVLLFLVTCIGTVGVSYADTEDEPGGPIVSTKVFTDGELQNKRENSSENKNINSDSNRLNDNSNQTGLRDDLSTDSDNADSTLINEESQSFWNYQWDMQYVTDNGKSYEQYTPSKDISVGVIDSGITLDHPDLTNSLGSHLENFVPQNGFHGEEQEETGVLNYVNDKLGHGTEVVGQITANGRVKGVSPGIIVNIYRVFGDSLADPKWINRAIRKAADDGNKVISLSMGQYLLISGSYDDGTNDLETYVIYKDAIDYASEKGSIVVASLGNEGLNEQDNSQMLHYLSSFHHVKEAGIVVDAPCIFDQVVAVGGLDMYGNISDFSNFTDKAIYAPAGSTINLKKYGPTEFLNKGFYLKDWIFTTSYTGWYQYVYGNSFAAPKVASAIALIADKYHITSPEQLKQFLFKNSPTINGNKVLKLTDLLNVGNADMFLYMSIENSISNFNIYSKSSVDRSKITLQLKDVPKQLSYIITDTSIDHLNNKMLPPMGEKVGSNILLIGFLMIDLSALLIFNNLIIKYNSDKEVESAQNSYCR</sequence>
<dbReference type="PANTHER" id="PTHR43806:SF11">
    <property type="entry name" value="CEREVISIN-RELATED"/>
    <property type="match status" value="1"/>
</dbReference>
<evidence type="ECO:0000256" key="5">
    <source>
        <dbReference type="PROSITE-ProRule" id="PRU01240"/>
    </source>
</evidence>
<dbReference type="PROSITE" id="PS51892">
    <property type="entry name" value="SUBTILASE"/>
    <property type="match status" value="1"/>
</dbReference>
<dbReference type="CDD" id="cd07482">
    <property type="entry name" value="Peptidases_S8_Lantibiotic_specific_protease"/>
    <property type="match status" value="1"/>
</dbReference>
<protein>
    <submittedName>
        <fullName evidence="10">Putative serine protease SlvP</fullName>
    </submittedName>
</protein>
<comment type="similarity">
    <text evidence="1 5">Belongs to the peptidase S8 family.</text>
</comment>
<keyword evidence="3 5" id="KW-0378">Hydrolase</keyword>
<keyword evidence="4 5" id="KW-0720">Serine protease</keyword>
<dbReference type="InterPro" id="IPR036852">
    <property type="entry name" value="Peptidase_S8/S53_dom_sf"/>
</dbReference>
<dbReference type="GO" id="GO:0006508">
    <property type="term" value="P:proteolysis"/>
    <property type="evidence" value="ECO:0007669"/>
    <property type="project" value="UniProtKB-KW"/>
</dbReference>
<dbReference type="InterPro" id="IPR015500">
    <property type="entry name" value="Peptidase_S8_subtilisin-rel"/>
</dbReference>
<feature type="active site" description="Charge relay system" evidence="5">
    <location>
        <position position="127"/>
    </location>
</feature>
<feature type="region of interest" description="Disordered" evidence="6">
    <location>
        <begin position="42"/>
        <end position="84"/>
    </location>
</feature>
<evidence type="ECO:0000256" key="1">
    <source>
        <dbReference type="ARBA" id="ARBA00011073"/>
    </source>
</evidence>
<feature type="chain" id="PRO_5003561105" evidence="8">
    <location>
        <begin position="23"/>
        <end position="538"/>
    </location>
</feature>
<gene>
    <name evidence="10" type="primary">slvP</name>
</gene>
<evidence type="ECO:0000256" key="3">
    <source>
        <dbReference type="ARBA" id="ARBA00022801"/>
    </source>
</evidence>
<dbReference type="PRINTS" id="PR00723">
    <property type="entry name" value="SUBTILISIN"/>
</dbReference>
<dbReference type="InterPro" id="IPR000209">
    <property type="entry name" value="Peptidase_S8/S53_dom"/>
</dbReference>
<organism evidence="10">
    <name type="scientific">Streptococcus salivarius</name>
    <dbReference type="NCBI Taxonomy" id="1304"/>
    <lineage>
        <taxon>Bacteria</taxon>
        <taxon>Bacillati</taxon>
        <taxon>Bacillota</taxon>
        <taxon>Bacilli</taxon>
        <taxon>Lactobacillales</taxon>
        <taxon>Streptococcaceae</taxon>
        <taxon>Streptococcus</taxon>
    </lineage>
</organism>
<keyword evidence="2 5" id="KW-0645">Protease</keyword>
<evidence type="ECO:0000313" key="10">
    <source>
        <dbReference type="EMBL" id="AEX55163.1"/>
    </source>
</evidence>
<dbReference type="EMBL" id="JN564797">
    <property type="protein sequence ID" value="AEX55163.1"/>
    <property type="molecule type" value="Genomic_DNA"/>
</dbReference>
<feature type="signal peptide" evidence="8">
    <location>
        <begin position="1"/>
        <end position="22"/>
    </location>
</feature>
<dbReference type="InterPro" id="IPR050131">
    <property type="entry name" value="Peptidase_S8_subtilisin-like"/>
</dbReference>
<feature type="active site" description="Charge relay system" evidence="5">
    <location>
        <position position="380"/>
    </location>
</feature>
<dbReference type="Gene3D" id="3.40.50.200">
    <property type="entry name" value="Peptidase S8/S53 domain"/>
    <property type="match status" value="1"/>
</dbReference>
<dbReference type="Pfam" id="PF00082">
    <property type="entry name" value="Peptidase_S8"/>
    <property type="match status" value="1"/>
</dbReference>
<feature type="compositionally biased region" description="Low complexity" evidence="6">
    <location>
        <begin position="55"/>
        <end position="68"/>
    </location>
</feature>
<dbReference type="AlphaFoldDB" id="H2D755"/>
<dbReference type="InterPro" id="IPR008357">
    <property type="entry name" value="Lanit_process"/>
</dbReference>
<evidence type="ECO:0000259" key="9">
    <source>
        <dbReference type="Pfam" id="PF00082"/>
    </source>
</evidence>
<feature type="active site" description="Charge relay system" evidence="5">
    <location>
        <position position="174"/>
    </location>
</feature>
<dbReference type="PROSITE" id="PS00136">
    <property type="entry name" value="SUBTILASE_ASP"/>
    <property type="match status" value="1"/>
</dbReference>
<accession>H2D755</accession>
<evidence type="ECO:0000256" key="6">
    <source>
        <dbReference type="SAM" id="MobiDB-lite"/>
    </source>
</evidence>
<proteinExistence type="inferred from homology"/>
<dbReference type="InterPro" id="IPR023827">
    <property type="entry name" value="Peptidase_S8_Asp-AS"/>
</dbReference>
<evidence type="ECO:0000256" key="4">
    <source>
        <dbReference type="ARBA" id="ARBA00022825"/>
    </source>
</evidence>
<keyword evidence="7" id="KW-0472">Membrane</keyword>
<dbReference type="SUPFAM" id="SSF52743">
    <property type="entry name" value="Subtilisin-like"/>
    <property type="match status" value="1"/>
</dbReference>
<dbReference type="PRINTS" id="PR01779">
    <property type="entry name" value="LANTIPROCESS"/>
</dbReference>
<evidence type="ECO:0000256" key="7">
    <source>
        <dbReference type="SAM" id="Phobius"/>
    </source>
</evidence>
<feature type="transmembrane region" description="Helical" evidence="7">
    <location>
        <begin position="500"/>
        <end position="521"/>
    </location>
</feature>
<keyword evidence="8" id="KW-0732">Signal</keyword>
<reference evidence="10" key="1">
    <citation type="journal article" date="2012" name="Appl. Environ. Microbiol.">
        <title>Salivaricin D, a Novel Intrinsically Trypsin-Resistant Lantibiotic from Streptococcus salivarius 5M6c Isolated from a Healthy Infant.</title>
        <authorList>
            <person name="Birri D.J."/>
            <person name="Brede D.A."/>
            <person name="Nes I.F."/>
        </authorList>
    </citation>
    <scope>NUCLEOTIDE SEQUENCE</scope>
    <source>
        <strain evidence="10">5M6c</strain>
    </source>
</reference>
<evidence type="ECO:0000256" key="8">
    <source>
        <dbReference type="SAM" id="SignalP"/>
    </source>
</evidence>